<dbReference type="GO" id="GO:0005975">
    <property type="term" value="P:carbohydrate metabolic process"/>
    <property type="evidence" value="ECO:0007669"/>
    <property type="project" value="InterPro"/>
</dbReference>
<gene>
    <name evidence="9" type="ORF">COCON_G00037120</name>
</gene>
<evidence type="ECO:0000256" key="5">
    <source>
        <dbReference type="PIRSR" id="PIRSR607724-2"/>
    </source>
</evidence>
<dbReference type="GO" id="GO:0009225">
    <property type="term" value="P:nucleotide-sugar metabolic process"/>
    <property type="evidence" value="ECO:0007669"/>
    <property type="project" value="TreeGrafter"/>
</dbReference>
<dbReference type="InterPro" id="IPR048362">
    <property type="entry name" value="PARG_helical"/>
</dbReference>
<dbReference type="GO" id="GO:0005737">
    <property type="term" value="C:cytoplasm"/>
    <property type="evidence" value="ECO:0007669"/>
    <property type="project" value="TreeGrafter"/>
</dbReference>
<dbReference type="PANTHER" id="PTHR12837:SF8">
    <property type="entry name" value="POLY(ADP-RIBOSE) GLYCOHYDROLASE"/>
    <property type="match status" value="1"/>
</dbReference>
<name>A0A9Q1I5Y5_CONCO</name>
<accession>A0A9Q1I5Y5</accession>
<evidence type="ECO:0000256" key="1">
    <source>
        <dbReference type="ARBA" id="ARBA00009545"/>
    </source>
</evidence>
<keyword evidence="3" id="KW-0378">Hydrolase</keyword>
<evidence type="ECO:0000313" key="9">
    <source>
        <dbReference type="EMBL" id="KAJ8284862.1"/>
    </source>
</evidence>
<evidence type="ECO:0000313" key="10">
    <source>
        <dbReference type="Proteomes" id="UP001152803"/>
    </source>
</evidence>
<evidence type="ECO:0000256" key="6">
    <source>
        <dbReference type="SAM" id="MobiDB-lite"/>
    </source>
</evidence>
<feature type="region of interest" description="Disordered" evidence="6">
    <location>
        <begin position="217"/>
        <end position="287"/>
    </location>
</feature>
<evidence type="ECO:0000256" key="4">
    <source>
        <dbReference type="PIRSR" id="PIRSR607724-1"/>
    </source>
</evidence>
<feature type="region of interest" description="Disordered" evidence="6">
    <location>
        <begin position="145"/>
        <end position="164"/>
    </location>
</feature>
<feature type="domain" description="PARG catalytic Macro" evidence="7">
    <location>
        <begin position="556"/>
        <end position="758"/>
    </location>
</feature>
<feature type="domain" description="PARG helical" evidence="8">
    <location>
        <begin position="437"/>
        <end position="549"/>
    </location>
</feature>
<dbReference type="Pfam" id="PF20811">
    <property type="entry name" value="PARG_cat_N"/>
    <property type="match status" value="1"/>
</dbReference>
<sequence>MAAKSIFAYLQRLRKGGTRHCLKPYGIYRHQNASLLTKFLFMTALSDSEPVRKRLRLDVDIHSPATTKKPERPISFKGVQRETKLDKYLKDNKQKTANACCVKMEDIAMDTDKTKNEDQVGKEKEKLDQKVACMENANKEDSNFVSLQGVSPTGVTTKQKAKNPVTQDWVMTDPTMPTEMAEVDHDIKPSEVTETVDLANPESAPCTLQQSTATENQAQTCSAPVELSPATSKAAEAKRPGDPCAEGPKCPSHEGSARPAEVPDAEGSSKREKAGPSTSAPKGSEKRVAKITDFFPKAPSASAQAKWLGTPISELRRMPQCRHPLPHLKATYNHTVMIRTDRLHDTERPVPHPNKFKDSWDDVYVKMPCSEKNMFPVENEDGGGVQSRWELIQKALQKDFKSSYDVEDAILQYNMAHPKRWDFTALHSLCAKDPSRIEYLFRSLLPSLAELARSVTKLCTQPIPLLKLKMNHSITMSQEQIACLLANAFFCTFPRRNSRKSEYGNYPEINFCRLFEGSSSRKIEKLKTLLCYFKRVTEKRPTGLVTFTRQSLTSFPKWESSKVQFSRLHITCEGTIEDNGTGMLQVDFANRMVGGGVTGSGLVQEEIRFIINPELIVSRLFTEAMDHNECLIITGTEQYSRYTGYAETYKWAGEHKDETPQDEWRRRYTEIVAIDALRYRHFLEQFQPEKMTRELNKAYCGFARPEVESQHLSAVATGNWGCGAFGGDTRLKALLQMMAAAEAGRDVAYFTFGDDQLMKDVHDMHCFLTNKRVSVGMVYGLLEQYYSSVCKSCQSPRPNIDLYGFIRDKVSSYPRL</sequence>
<feature type="active site" evidence="4">
    <location>
        <position position="605"/>
    </location>
</feature>
<feature type="compositionally biased region" description="Polar residues" evidence="6">
    <location>
        <begin position="145"/>
        <end position="158"/>
    </location>
</feature>
<dbReference type="AlphaFoldDB" id="A0A9Q1I5Y5"/>
<dbReference type="GO" id="GO:0005634">
    <property type="term" value="C:nucleus"/>
    <property type="evidence" value="ECO:0007669"/>
    <property type="project" value="TreeGrafter"/>
</dbReference>
<dbReference type="EC" id="3.2.1.143" evidence="2"/>
<dbReference type="OrthoDB" id="1937899at2759"/>
<keyword evidence="10" id="KW-1185">Reference proteome</keyword>
<organism evidence="9 10">
    <name type="scientific">Conger conger</name>
    <name type="common">Conger eel</name>
    <name type="synonym">Muraena conger</name>
    <dbReference type="NCBI Taxonomy" id="82655"/>
    <lineage>
        <taxon>Eukaryota</taxon>
        <taxon>Metazoa</taxon>
        <taxon>Chordata</taxon>
        <taxon>Craniata</taxon>
        <taxon>Vertebrata</taxon>
        <taxon>Euteleostomi</taxon>
        <taxon>Actinopterygii</taxon>
        <taxon>Neopterygii</taxon>
        <taxon>Teleostei</taxon>
        <taxon>Anguilliformes</taxon>
        <taxon>Congridae</taxon>
        <taxon>Conger</taxon>
    </lineage>
</organism>
<reference evidence="9" key="1">
    <citation type="journal article" date="2023" name="Science">
        <title>Genome structures resolve the early diversification of teleost fishes.</title>
        <authorList>
            <person name="Parey E."/>
            <person name="Louis A."/>
            <person name="Montfort J."/>
            <person name="Bouchez O."/>
            <person name="Roques C."/>
            <person name="Iampietro C."/>
            <person name="Lluch J."/>
            <person name="Castinel A."/>
            <person name="Donnadieu C."/>
            <person name="Desvignes T."/>
            <person name="Floi Bucao C."/>
            <person name="Jouanno E."/>
            <person name="Wen M."/>
            <person name="Mejri S."/>
            <person name="Dirks R."/>
            <person name="Jansen H."/>
            <person name="Henkel C."/>
            <person name="Chen W.J."/>
            <person name="Zahm M."/>
            <person name="Cabau C."/>
            <person name="Klopp C."/>
            <person name="Thompson A.W."/>
            <person name="Robinson-Rechavi M."/>
            <person name="Braasch I."/>
            <person name="Lecointre G."/>
            <person name="Bobe J."/>
            <person name="Postlethwait J.H."/>
            <person name="Berthelot C."/>
            <person name="Roest Crollius H."/>
            <person name="Guiguen Y."/>
        </authorList>
    </citation>
    <scope>NUCLEOTIDE SEQUENCE</scope>
    <source>
        <strain evidence="9">Concon-B</strain>
    </source>
</reference>
<dbReference type="GO" id="GO:0004649">
    <property type="term" value="F:poly(ADP-ribose) glycohydrolase activity"/>
    <property type="evidence" value="ECO:0007669"/>
    <property type="project" value="UniProtKB-EC"/>
</dbReference>
<evidence type="ECO:0000256" key="2">
    <source>
        <dbReference type="ARBA" id="ARBA00012255"/>
    </source>
</evidence>
<comment type="similarity">
    <text evidence="1">Belongs to the poly(ADP-ribose) glycohydrolase family.</text>
</comment>
<dbReference type="GO" id="GO:0006282">
    <property type="term" value="P:regulation of DNA repair"/>
    <property type="evidence" value="ECO:0007669"/>
    <property type="project" value="InterPro"/>
</dbReference>
<feature type="active site" evidence="4">
    <location>
        <position position="587"/>
    </location>
</feature>
<protein>
    <recommendedName>
        <fullName evidence="2">poly(ADP-ribose) glycohydrolase</fullName>
        <ecNumber evidence="2">3.2.1.143</ecNumber>
    </recommendedName>
</protein>
<evidence type="ECO:0000256" key="3">
    <source>
        <dbReference type="ARBA" id="ARBA00022801"/>
    </source>
</evidence>
<dbReference type="InterPro" id="IPR007724">
    <property type="entry name" value="Poly_GlycHdrlase"/>
</dbReference>
<evidence type="ECO:0000259" key="7">
    <source>
        <dbReference type="Pfam" id="PF05028"/>
    </source>
</evidence>
<dbReference type="InterPro" id="IPR046372">
    <property type="entry name" value="PARG_cat_C"/>
</dbReference>
<comment type="caution">
    <text evidence="9">The sequence shown here is derived from an EMBL/GenBank/DDBJ whole genome shotgun (WGS) entry which is preliminary data.</text>
</comment>
<feature type="binding site" evidence="5">
    <location>
        <position position="604"/>
    </location>
    <ligand>
        <name>substrate</name>
    </ligand>
</feature>
<feature type="binding site" evidence="5">
    <location>
        <position position="590"/>
    </location>
    <ligand>
        <name>substrate</name>
    </ligand>
</feature>
<dbReference type="Pfam" id="PF05028">
    <property type="entry name" value="PARG_cat_C"/>
    <property type="match status" value="1"/>
</dbReference>
<feature type="binding site" evidence="5">
    <location>
        <position position="645"/>
    </location>
    <ligand>
        <name>substrate</name>
    </ligand>
</feature>
<dbReference type="GO" id="GO:1990966">
    <property type="term" value="P:ATP generation from poly-ADP-D-ribose"/>
    <property type="evidence" value="ECO:0007669"/>
    <property type="project" value="TreeGrafter"/>
</dbReference>
<dbReference type="Proteomes" id="UP001152803">
    <property type="component" value="Unassembled WGS sequence"/>
</dbReference>
<feature type="active site" evidence="4">
    <location>
        <position position="606"/>
    </location>
</feature>
<evidence type="ECO:0000259" key="8">
    <source>
        <dbReference type="Pfam" id="PF20811"/>
    </source>
</evidence>
<dbReference type="PANTHER" id="PTHR12837">
    <property type="entry name" value="POLY ADP-RIBOSE GLYCOHYDROLASE"/>
    <property type="match status" value="1"/>
</dbReference>
<dbReference type="EMBL" id="JAFJMO010000002">
    <property type="protein sequence ID" value="KAJ8284862.1"/>
    <property type="molecule type" value="Genomic_DNA"/>
</dbReference>
<proteinExistence type="inferred from homology"/>